<dbReference type="PANTHER" id="PTHR44520">
    <property type="entry name" value="RESPONSE REGULATOR RCP1-RELATED"/>
    <property type="match status" value="1"/>
</dbReference>
<dbReference type="SMART" id="SM00448">
    <property type="entry name" value="REC"/>
    <property type="match status" value="1"/>
</dbReference>
<dbReference type="EMBL" id="QWDE01000001">
    <property type="protein sequence ID" value="RFZ85810.1"/>
    <property type="molecule type" value="Genomic_DNA"/>
</dbReference>
<dbReference type="InterPro" id="IPR052893">
    <property type="entry name" value="TCS_response_regulator"/>
</dbReference>
<dbReference type="InterPro" id="IPR001789">
    <property type="entry name" value="Sig_transdc_resp-reg_receiver"/>
</dbReference>
<organism evidence="3 4">
    <name type="scientific">Mucilaginibacter terrenus</name>
    <dbReference type="NCBI Taxonomy" id="2482727"/>
    <lineage>
        <taxon>Bacteria</taxon>
        <taxon>Pseudomonadati</taxon>
        <taxon>Bacteroidota</taxon>
        <taxon>Sphingobacteriia</taxon>
        <taxon>Sphingobacteriales</taxon>
        <taxon>Sphingobacteriaceae</taxon>
        <taxon>Mucilaginibacter</taxon>
    </lineage>
</organism>
<dbReference type="RefSeq" id="WP_117382707.1">
    <property type="nucleotide sequence ID" value="NZ_QWDE01000001.1"/>
</dbReference>
<dbReference type="Gene3D" id="3.40.50.2300">
    <property type="match status" value="1"/>
</dbReference>
<name>A0A3E2NY78_9SPHI</name>
<evidence type="ECO:0000256" key="1">
    <source>
        <dbReference type="PROSITE-ProRule" id="PRU00169"/>
    </source>
</evidence>
<keyword evidence="4" id="KW-1185">Reference proteome</keyword>
<dbReference type="Pfam" id="PF00072">
    <property type="entry name" value="Response_reg"/>
    <property type="match status" value="1"/>
</dbReference>
<dbReference type="OrthoDB" id="1121174at2"/>
<reference evidence="3 4" key="1">
    <citation type="submission" date="2018-08" db="EMBL/GenBank/DDBJ databases">
        <title>Mucilaginibacter terrae sp. nov., isolated from manganese diggings.</title>
        <authorList>
            <person name="Huang Y."/>
            <person name="Zhou Z."/>
        </authorList>
    </citation>
    <scope>NUCLEOTIDE SEQUENCE [LARGE SCALE GENOMIC DNA]</scope>
    <source>
        <strain evidence="3 4">ZH6</strain>
    </source>
</reference>
<feature type="modified residue" description="4-aspartylphosphate" evidence="1">
    <location>
        <position position="65"/>
    </location>
</feature>
<evidence type="ECO:0000313" key="4">
    <source>
        <dbReference type="Proteomes" id="UP000260823"/>
    </source>
</evidence>
<dbReference type="GO" id="GO:0000160">
    <property type="term" value="P:phosphorelay signal transduction system"/>
    <property type="evidence" value="ECO:0007669"/>
    <property type="project" value="InterPro"/>
</dbReference>
<dbReference type="InterPro" id="IPR011006">
    <property type="entry name" value="CheY-like_superfamily"/>
</dbReference>
<dbReference type="AlphaFoldDB" id="A0A3E2NY78"/>
<protein>
    <submittedName>
        <fullName evidence="3">Response regulator</fullName>
    </submittedName>
</protein>
<dbReference type="PANTHER" id="PTHR44520:SF2">
    <property type="entry name" value="RESPONSE REGULATOR RCP1"/>
    <property type="match status" value="1"/>
</dbReference>
<dbReference type="Proteomes" id="UP000260823">
    <property type="component" value="Unassembled WGS sequence"/>
</dbReference>
<proteinExistence type="predicted"/>
<gene>
    <name evidence="3" type="ORF">DYU05_09515</name>
</gene>
<dbReference type="SUPFAM" id="SSF52172">
    <property type="entry name" value="CheY-like"/>
    <property type="match status" value="1"/>
</dbReference>
<evidence type="ECO:0000313" key="3">
    <source>
        <dbReference type="EMBL" id="RFZ85810.1"/>
    </source>
</evidence>
<evidence type="ECO:0000259" key="2">
    <source>
        <dbReference type="PROSITE" id="PS50110"/>
    </source>
</evidence>
<feature type="domain" description="Response regulatory" evidence="2">
    <location>
        <begin position="9"/>
        <end position="135"/>
    </location>
</feature>
<comment type="caution">
    <text evidence="3">The sequence shown here is derived from an EMBL/GenBank/DDBJ whole genome shotgun (WGS) entry which is preliminary data.</text>
</comment>
<accession>A0A3E2NY78</accession>
<sequence length="144" mass="16527">MSDERKRMTACIIDDDEIFVYGFKKLMQIKGIHADTLDFSNGKEAIDYLKDPFNTHTLPDVIFVDINMPVMDGWEFTCNYEEIKARLGKKIPVYAISSSIDIDDIIRAKNNSVIKDYILKPIDEAYMKDIFNSIDPGFGFQQIG</sequence>
<keyword evidence="1" id="KW-0597">Phosphoprotein</keyword>
<dbReference type="PROSITE" id="PS50110">
    <property type="entry name" value="RESPONSE_REGULATORY"/>
    <property type="match status" value="1"/>
</dbReference>